<dbReference type="OrthoDB" id="5428925at2759"/>
<dbReference type="AlphaFoldDB" id="A1CFU0"/>
<name>A1CFU0_ASPCL</name>
<feature type="region of interest" description="Disordered" evidence="2">
    <location>
        <begin position="268"/>
        <end position="299"/>
    </location>
</feature>
<feature type="compositionally biased region" description="Polar residues" evidence="2">
    <location>
        <begin position="349"/>
        <end position="358"/>
    </location>
</feature>
<evidence type="ECO:0000313" key="3">
    <source>
        <dbReference type="EMBL" id="EAW11739.1"/>
    </source>
</evidence>
<dbReference type="VEuPathDB" id="FungiDB:ACLA_094390"/>
<feature type="region of interest" description="Disordered" evidence="2">
    <location>
        <begin position="178"/>
        <end position="252"/>
    </location>
</feature>
<feature type="compositionally biased region" description="Basic residues" evidence="2">
    <location>
        <begin position="94"/>
        <end position="104"/>
    </location>
</feature>
<feature type="compositionally biased region" description="Polar residues" evidence="2">
    <location>
        <begin position="188"/>
        <end position="199"/>
    </location>
</feature>
<organism evidence="3 4">
    <name type="scientific">Aspergillus clavatus (strain ATCC 1007 / CBS 513.65 / DSM 816 / NCTC 3887 / NRRL 1 / QM 1276 / 107)</name>
    <dbReference type="NCBI Taxonomy" id="344612"/>
    <lineage>
        <taxon>Eukaryota</taxon>
        <taxon>Fungi</taxon>
        <taxon>Dikarya</taxon>
        <taxon>Ascomycota</taxon>
        <taxon>Pezizomycotina</taxon>
        <taxon>Eurotiomycetes</taxon>
        <taxon>Eurotiomycetidae</taxon>
        <taxon>Eurotiales</taxon>
        <taxon>Aspergillaceae</taxon>
        <taxon>Aspergillus</taxon>
        <taxon>Aspergillus subgen. Fumigati</taxon>
    </lineage>
</organism>
<dbReference type="HOGENOM" id="CLU_032648_0_0_1"/>
<sequence length="483" mass="53744">MARTGFSTDGSGSLRLHRPPTPTREPYEDTALPQVTSQQLVVSRRRPLRGSESSIVASHLGGNQRAPPTWQYAHGSIASSSNGHRRTGSTLKTVMRKIFNRKRRSETDGPGDSTPESLTPTSQTPRLKKGGADISFLELQNSQMPQSVSPFEYESDRLHMRAPAPSYRRRATLPSLILSDEGDGHENTFPSLPSSSNVRYSRERRSSLANSDQTDLHRHDILSRAKRRSQSAGALRMMAKEHQMSPIQWRRRSTETTYVNSAQFDTVSDSEVSSRPPTSTTLASVHKLSEQPLPEAEQQDELESVTPDIGNLVNCMQHSEDVSLEQRLTTLEVKLIDLEFAIARMQNARTETPPMETQASKELKTSSSPSKGRRLPRRDLLAHGAPSRDAESTCDEHTSAERPLSTATIRPTSLQRSQTIHTRPSSSTKDFSSISVDQYSALVMLLRREQSARRSLEGQVASLREDIQQLHRLAQDSIPIPVG</sequence>
<feature type="coiled-coil region" evidence="1">
    <location>
        <begin position="446"/>
        <end position="473"/>
    </location>
</feature>
<dbReference type="OMA" id="DSDWDRS"/>
<accession>A1CFU0</accession>
<feature type="compositionally biased region" description="Polar residues" evidence="2">
    <location>
        <begin position="405"/>
        <end position="431"/>
    </location>
</feature>
<evidence type="ECO:0000256" key="2">
    <source>
        <dbReference type="SAM" id="MobiDB-lite"/>
    </source>
</evidence>
<reference evidence="3 4" key="1">
    <citation type="journal article" date="2008" name="PLoS Genet.">
        <title>Genomic islands in the pathogenic filamentous fungus Aspergillus fumigatus.</title>
        <authorList>
            <person name="Fedorova N.D."/>
            <person name="Khaldi N."/>
            <person name="Joardar V.S."/>
            <person name="Maiti R."/>
            <person name="Amedeo P."/>
            <person name="Anderson M.J."/>
            <person name="Crabtree J."/>
            <person name="Silva J.C."/>
            <person name="Badger J.H."/>
            <person name="Albarraq A."/>
            <person name="Angiuoli S."/>
            <person name="Bussey H."/>
            <person name="Bowyer P."/>
            <person name="Cotty P.J."/>
            <person name="Dyer P.S."/>
            <person name="Egan A."/>
            <person name="Galens K."/>
            <person name="Fraser-Liggett C.M."/>
            <person name="Haas B.J."/>
            <person name="Inman J.M."/>
            <person name="Kent R."/>
            <person name="Lemieux S."/>
            <person name="Malavazi I."/>
            <person name="Orvis J."/>
            <person name="Roemer T."/>
            <person name="Ronning C.M."/>
            <person name="Sundaram J.P."/>
            <person name="Sutton G."/>
            <person name="Turner G."/>
            <person name="Venter J.C."/>
            <person name="White O.R."/>
            <person name="Whitty B.R."/>
            <person name="Youngman P."/>
            <person name="Wolfe K.H."/>
            <person name="Goldman G.H."/>
            <person name="Wortman J.R."/>
            <person name="Jiang B."/>
            <person name="Denning D.W."/>
            <person name="Nierman W.C."/>
        </authorList>
    </citation>
    <scope>NUCLEOTIDE SEQUENCE [LARGE SCALE GENOMIC DNA]</scope>
    <source>
        <strain evidence="4">ATCC 1007 / CBS 513.65 / DSM 816 / NCTC 3887 / NRRL 1</strain>
    </source>
</reference>
<protein>
    <submittedName>
        <fullName evidence="3">Uncharacterized protein</fullName>
    </submittedName>
</protein>
<dbReference type="RefSeq" id="XP_001273165.1">
    <property type="nucleotide sequence ID" value="XM_001273164.1"/>
</dbReference>
<feature type="compositionally biased region" description="Polar residues" evidence="2">
    <location>
        <begin position="114"/>
        <end position="125"/>
    </location>
</feature>
<evidence type="ECO:0000313" key="4">
    <source>
        <dbReference type="Proteomes" id="UP000006701"/>
    </source>
</evidence>
<keyword evidence="4" id="KW-1185">Reference proteome</keyword>
<feature type="compositionally biased region" description="Polar residues" evidence="2">
    <location>
        <begin position="268"/>
        <end position="283"/>
    </location>
</feature>
<dbReference type="GeneID" id="4704819"/>
<evidence type="ECO:0000256" key="1">
    <source>
        <dbReference type="SAM" id="Coils"/>
    </source>
</evidence>
<feature type="region of interest" description="Disordered" evidence="2">
    <location>
        <begin position="349"/>
        <end position="431"/>
    </location>
</feature>
<feature type="compositionally biased region" description="Polar residues" evidence="2">
    <location>
        <begin position="1"/>
        <end position="11"/>
    </location>
</feature>
<feature type="region of interest" description="Disordered" evidence="2">
    <location>
        <begin position="1"/>
        <end position="128"/>
    </location>
</feature>
<feature type="compositionally biased region" description="Basic and acidic residues" evidence="2">
    <location>
        <begin position="377"/>
        <end position="400"/>
    </location>
</feature>
<dbReference type="eggNOG" id="ENOG502T2EZ">
    <property type="taxonomic scope" value="Eukaryota"/>
</dbReference>
<proteinExistence type="predicted"/>
<dbReference type="Proteomes" id="UP000006701">
    <property type="component" value="Unassembled WGS sequence"/>
</dbReference>
<dbReference type="STRING" id="344612.A1CFU0"/>
<feature type="compositionally biased region" description="Polar residues" evidence="2">
    <location>
        <begin position="77"/>
        <end position="92"/>
    </location>
</feature>
<feature type="compositionally biased region" description="Basic and acidic residues" evidence="2">
    <location>
        <begin position="214"/>
        <end position="223"/>
    </location>
</feature>
<dbReference type="EMBL" id="DS027052">
    <property type="protein sequence ID" value="EAW11739.1"/>
    <property type="molecule type" value="Genomic_DNA"/>
</dbReference>
<keyword evidence="1" id="KW-0175">Coiled coil</keyword>
<gene>
    <name evidence="3" type="ORF">ACLA_094390</name>
</gene>
<dbReference type="KEGG" id="act:ACLA_094390"/>